<accession>U2CKE7</accession>
<proteinExistence type="predicted"/>
<dbReference type="EMBL" id="AWSV01000109">
    <property type="protein sequence ID" value="ERI85030.1"/>
    <property type="molecule type" value="Genomic_DNA"/>
</dbReference>
<gene>
    <name evidence="1" type="ORF">HMPREF1981_02084</name>
</gene>
<name>U2CKE7_9BACE</name>
<evidence type="ECO:0000313" key="1">
    <source>
        <dbReference type="EMBL" id="ERI85030.1"/>
    </source>
</evidence>
<organism evidence="1 2">
    <name type="scientific">Bacteroides pyogenes F0041</name>
    <dbReference type="NCBI Taxonomy" id="1321819"/>
    <lineage>
        <taxon>Bacteria</taxon>
        <taxon>Pseudomonadati</taxon>
        <taxon>Bacteroidota</taxon>
        <taxon>Bacteroidia</taxon>
        <taxon>Bacteroidales</taxon>
        <taxon>Bacteroidaceae</taxon>
        <taxon>Bacteroides</taxon>
    </lineage>
</organism>
<reference evidence="1 2" key="1">
    <citation type="submission" date="2013-08" db="EMBL/GenBank/DDBJ databases">
        <authorList>
            <person name="Weinstock G."/>
            <person name="Sodergren E."/>
            <person name="Wylie T."/>
            <person name="Fulton L."/>
            <person name="Fulton R."/>
            <person name="Fronick C."/>
            <person name="O'Laughlin M."/>
            <person name="Godfrey J."/>
            <person name="Miner T."/>
            <person name="Herter B."/>
            <person name="Appelbaum E."/>
            <person name="Cordes M."/>
            <person name="Lek S."/>
            <person name="Wollam A."/>
            <person name="Pepin K.H."/>
            <person name="Palsikar V.B."/>
            <person name="Mitreva M."/>
            <person name="Wilson R.K."/>
        </authorList>
    </citation>
    <scope>NUCLEOTIDE SEQUENCE [LARGE SCALE GENOMIC DNA]</scope>
    <source>
        <strain evidence="1 2">F0041</strain>
    </source>
</reference>
<dbReference type="PATRIC" id="fig|1321819.3.peg.1922"/>
<evidence type="ECO:0000313" key="2">
    <source>
        <dbReference type="Proteomes" id="UP000016496"/>
    </source>
</evidence>
<sequence>MNRKLTEKEIAFLMKLRKLMLEYNALLSTDGDCVYRCRI</sequence>
<dbReference type="Proteomes" id="UP000016496">
    <property type="component" value="Unassembled WGS sequence"/>
</dbReference>
<protein>
    <submittedName>
        <fullName evidence="1">Uncharacterized protein</fullName>
    </submittedName>
</protein>
<dbReference type="HOGENOM" id="CLU_3305023_0_0_10"/>
<comment type="caution">
    <text evidence="1">The sequence shown here is derived from an EMBL/GenBank/DDBJ whole genome shotgun (WGS) entry which is preliminary data.</text>
</comment>
<dbReference type="AlphaFoldDB" id="U2CKE7"/>